<proteinExistence type="predicted"/>
<gene>
    <name evidence="3" type="ORF">COB21_04540</name>
</gene>
<dbReference type="AlphaFoldDB" id="A0A2A4X1Z2"/>
<dbReference type="EMBL" id="NVUK01000030">
    <property type="protein sequence ID" value="PCI76331.1"/>
    <property type="molecule type" value="Genomic_DNA"/>
</dbReference>
<feature type="transmembrane region" description="Helical" evidence="2">
    <location>
        <begin position="343"/>
        <end position="364"/>
    </location>
</feature>
<feature type="transmembrane region" description="Helical" evidence="2">
    <location>
        <begin position="316"/>
        <end position="337"/>
    </location>
</feature>
<feature type="region of interest" description="Disordered" evidence="1">
    <location>
        <begin position="265"/>
        <end position="289"/>
    </location>
</feature>
<evidence type="ECO:0000256" key="2">
    <source>
        <dbReference type="SAM" id="Phobius"/>
    </source>
</evidence>
<reference evidence="4" key="1">
    <citation type="submission" date="2017-08" db="EMBL/GenBank/DDBJ databases">
        <title>A dynamic microbial community with high functional redundancy inhabits the cold, oxic subseafloor aquifer.</title>
        <authorList>
            <person name="Tully B.J."/>
            <person name="Wheat C.G."/>
            <person name="Glazer B.T."/>
            <person name="Huber J.A."/>
        </authorList>
    </citation>
    <scope>NUCLEOTIDE SEQUENCE [LARGE SCALE GENOMIC DNA]</scope>
</reference>
<comment type="caution">
    <text evidence="3">The sequence shown here is derived from an EMBL/GenBank/DDBJ whole genome shotgun (WGS) entry which is preliminary data.</text>
</comment>
<dbReference type="Proteomes" id="UP000218775">
    <property type="component" value="Unassembled WGS sequence"/>
</dbReference>
<evidence type="ECO:0000256" key="1">
    <source>
        <dbReference type="SAM" id="MobiDB-lite"/>
    </source>
</evidence>
<evidence type="ECO:0000313" key="4">
    <source>
        <dbReference type="Proteomes" id="UP000218775"/>
    </source>
</evidence>
<evidence type="ECO:0000313" key="3">
    <source>
        <dbReference type="EMBL" id="PCI76331.1"/>
    </source>
</evidence>
<protein>
    <submittedName>
        <fullName evidence="3">Uncharacterized protein</fullName>
    </submittedName>
</protein>
<keyword evidence="2" id="KW-0472">Membrane</keyword>
<feature type="transmembrane region" description="Helical" evidence="2">
    <location>
        <begin position="376"/>
        <end position="393"/>
    </location>
</feature>
<keyword evidence="2" id="KW-0812">Transmembrane</keyword>
<feature type="transmembrane region" description="Helical" evidence="2">
    <location>
        <begin position="405"/>
        <end position="424"/>
    </location>
</feature>
<keyword evidence="2" id="KW-1133">Transmembrane helix</keyword>
<accession>A0A2A4X1Z2</accession>
<name>A0A2A4X1Z2_UNCAE</name>
<organism evidence="3 4">
    <name type="scientific">Aerophobetes bacterium</name>
    <dbReference type="NCBI Taxonomy" id="2030807"/>
    <lineage>
        <taxon>Bacteria</taxon>
        <taxon>Candidatus Aerophobota</taxon>
    </lineage>
</organism>
<sequence>MSATKLLGQNSVLSMTPCKYVSDKNTRDAVGTQAVASVLSNGSTFFNSIEKLTDTVANNVLDNASTAMSFISSAYGVLTTGKAWVNLSKNATVTEQITAISKMGATYLSSVKKVGQIFTGIISTLKLASPMITGITNILKPVLSGVGGVSTVLSLIPEVMSFAEDIRVKKELETPIEFVSEEMSQQMKFEQMRGMYQITEADVQVYQSSNATMFKGSPMTREEAIEDLQKLKKDQIVKMYGKKTFEALKTTIGEQLEGDIETGISASSRSAGSPKGVIEGSHELSSTNSMEVTPAQITHILTTAKDELTKTIRIKVTLAATAAVLGVAALAGTFASGGFSSTFFFAISMIGYAVLTGNSVYQFVETCKEEKLKTSDKVGLSVIASIAIVSLLVNSLDQGSVDYESLAIVGFWATFTTIAAMILHGNAEREFNKRLKEQSEKATHGLT</sequence>